<dbReference type="InterPro" id="IPR032542">
    <property type="entry name" value="DUF4947"/>
</dbReference>
<organism evidence="1 2">
    <name type="scientific">Vagococcus fluvialis bH819</name>
    <dbReference type="NCBI Taxonomy" id="1255619"/>
    <lineage>
        <taxon>Bacteria</taxon>
        <taxon>Bacillati</taxon>
        <taxon>Bacillota</taxon>
        <taxon>Bacilli</taxon>
        <taxon>Lactobacillales</taxon>
        <taxon>Enterococcaceae</taxon>
        <taxon>Vagococcus</taxon>
    </lineage>
</organism>
<proteinExistence type="predicted"/>
<dbReference type="Pfam" id="PF16305">
    <property type="entry name" value="DUF4947"/>
    <property type="match status" value="1"/>
</dbReference>
<dbReference type="PROSITE" id="PS51257">
    <property type="entry name" value="PROKAR_LIPOPROTEIN"/>
    <property type="match status" value="1"/>
</dbReference>
<accession>A0A1X6WNW3</accession>
<sequence>MKKRLGWPIVIIWTCLLLVGCSSSSKNKFVKFIKTSSEGNEFNYDFNLKISDLELVDMSGSRTPNPIIKITETQIKDFSIKGNLQSNIKNKKCQFEIDSKTKILGTEIPIELVGNIGKNNEIYMSTNSYFSVIDMLNSMFDEHIMGMKIDKKQFEGKYIDYTSTISDTAKKEMTENMEPFLESPKKFNQNLALWLSTLESENFQQKEDEVTLSLEKKDLIELIKKSETDDNKKEVYDLIDMYENEFNRFAIKHHVNLKTKQQKMEIIMEIKDNKAIEAGFKKMTINLEYKNKDKKVTIKQPDKLDILAVDELFDQVLSQADSLDDLLGEREDNSKEALKSEVAKKDINLNIFTPNPTDDEEVRYESDGDRIVACVPDYEHYSEDEVKALLGEPSVILDDSKIISEMLSGKEFDLITEEFQLDKLTESQAKAFAFSAKDLSIAVDMGTEVKVWVYEDDKPNVYFKEGQVVFITPKTEYINFKGKIENKKI</sequence>
<evidence type="ECO:0000313" key="1">
    <source>
        <dbReference type="EMBL" id="SLM85948.1"/>
    </source>
</evidence>
<dbReference type="Proteomes" id="UP000195918">
    <property type="component" value="Unassembled WGS sequence"/>
</dbReference>
<evidence type="ECO:0000313" key="2">
    <source>
        <dbReference type="Proteomes" id="UP000195918"/>
    </source>
</evidence>
<dbReference type="OrthoDB" id="2186249at2"/>
<protein>
    <submittedName>
        <fullName evidence="1">Lipoprotein, putative</fullName>
    </submittedName>
</protein>
<dbReference type="AlphaFoldDB" id="A0A1X6WNW3"/>
<name>A0A1X6WNW3_9ENTE</name>
<dbReference type="RefSeq" id="WP_086951575.1">
    <property type="nucleotide sequence ID" value="NZ_FWFD01000009.1"/>
</dbReference>
<keyword evidence="1" id="KW-0449">Lipoprotein</keyword>
<gene>
    <name evidence="1" type="ORF">FM121_07585</name>
</gene>
<dbReference type="EMBL" id="FWFD01000009">
    <property type="protein sequence ID" value="SLM85948.1"/>
    <property type="molecule type" value="Genomic_DNA"/>
</dbReference>
<keyword evidence="2" id="KW-1185">Reference proteome</keyword>
<reference evidence="2" key="1">
    <citation type="submission" date="2017-02" db="EMBL/GenBank/DDBJ databases">
        <authorList>
            <person name="Dridi B."/>
        </authorList>
    </citation>
    <scope>NUCLEOTIDE SEQUENCE [LARGE SCALE GENOMIC DNA]</scope>
    <source>
        <strain evidence="2">bH819</strain>
    </source>
</reference>